<organism evidence="1 2">
    <name type="scientific">Reticulomyxa filosa</name>
    <dbReference type="NCBI Taxonomy" id="46433"/>
    <lineage>
        <taxon>Eukaryota</taxon>
        <taxon>Sar</taxon>
        <taxon>Rhizaria</taxon>
        <taxon>Retaria</taxon>
        <taxon>Foraminifera</taxon>
        <taxon>Monothalamids</taxon>
        <taxon>Reticulomyxidae</taxon>
        <taxon>Reticulomyxa</taxon>
    </lineage>
</organism>
<dbReference type="AlphaFoldDB" id="X6N6L5"/>
<evidence type="ECO:0000313" key="1">
    <source>
        <dbReference type="EMBL" id="ETO21701.1"/>
    </source>
</evidence>
<keyword evidence="2" id="KW-1185">Reference proteome</keyword>
<reference evidence="1 2" key="1">
    <citation type="journal article" date="2013" name="Curr. Biol.">
        <title>The Genome of the Foraminiferan Reticulomyxa filosa.</title>
        <authorList>
            <person name="Glockner G."/>
            <person name="Hulsmann N."/>
            <person name="Schleicher M."/>
            <person name="Noegel A.A."/>
            <person name="Eichinger L."/>
            <person name="Gallinger C."/>
            <person name="Pawlowski J."/>
            <person name="Sierra R."/>
            <person name="Euteneuer U."/>
            <person name="Pillet L."/>
            <person name="Moustafa A."/>
            <person name="Platzer M."/>
            <person name="Groth M."/>
            <person name="Szafranski K."/>
            <person name="Schliwa M."/>
        </authorList>
    </citation>
    <scope>NUCLEOTIDE SEQUENCE [LARGE SCALE GENOMIC DNA]</scope>
</reference>
<dbReference type="EMBL" id="ASPP01011387">
    <property type="protein sequence ID" value="ETO21701.1"/>
    <property type="molecule type" value="Genomic_DNA"/>
</dbReference>
<proteinExistence type="predicted"/>
<protein>
    <submittedName>
        <fullName evidence="1">Uncharacterized protein</fullName>
    </submittedName>
</protein>
<name>X6N6L5_RETFI</name>
<comment type="caution">
    <text evidence="1">The sequence shown here is derived from an EMBL/GenBank/DDBJ whole genome shotgun (WGS) entry which is preliminary data.</text>
</comment>
<accession>X6N6L5</accession>
<evidence type="ECO:0000313" key="2">
    <source>
        <dbReference type="Proteomes" id="UP000023152"/>
    </source>
</evidence>
<sequence>MENIVSVLGAYLIQAQRAFFNQIVKQHSNTTNQWVNLLWFNLLGAITKNIDILQQVKAIEAQLISPSGFDSLIDLTTLEWHFGHASRPLPTEQAFVISLLRHPCMSPEDKFKQLIHLLDLIVRNHPQPLIAIKELLEQRKHDFGVFGKEAKFKWAGELAQYVLRQWPPETPPATQVLQIIADFILAPAIVCIHNTAEGDLLFALLRGFGALTTAKVASQIFENRFLHSDVKFIPFYVESLKVECGENNSTPELLKNVYKSWLQHERGLIETIQRITAFGLDWKSFEKLFDRGSTLSLQVLMPQLFSERFEILMTEEMPFTLKKKLIGSMNERLSSKFNRSKTLALSDTEKQMCITGIRKLMERKNMELVVEIMYQLFEGFSPFVHYNKLEIINFVASPEGIELFELEPPFAVILDDFCLWFVQLTQDIWEQTVSVAIMEVIVKQHNYDQLLHLFDSASSIRSNFAKRPKTVDLSAFENVKKKRDLLQHFFAHCGIAEHYLASDLKGLYQLHSEVSVSTAWNEVNLRTALSKNWTIVDPAMQLMDTFHKTSSSDVWLSLWRSLVLEQQREWNIKGFVLLNTFALCQWIRENGTKLLESKSSYDLEGYIQKFFEHEIDGTRVESLNLKDEENLLGILFPNATSISPEDRTVTNRLCHLIVERVKNIGLSVQMEFNDHLSTL</sequence>
<dbReference type="Proteomes" id="UP000023152">
    <property type="component" value="Unassembled WGS sequence"/>
</dbReference>
<gene>
    <name evidence="1" type="ORF">RFI_15502</name>
</gene>